<sequence length="2391" mass="269901">METSPEKLLESLSEIISNINSIFYYDSQLIFSDSFDRIKQQLNNIEKIISLATSDQRNYWVIYNIVIAVIPISEQIIFAGYSDQILEFLISINNTISSILIFCTSRYIPFRLQVFLTVCSAFANTEDSREKDADAFIKTYKNELIQLKQLEDLNINGLDEQITLCNKKKCQLSTIFNTALTSVDLMSVHFNTSEEIVFEKIGSSRKPAKKPKARPVKEEQTPQVFPVPPPHTINLVCNAFNSPLSKSDYLSKYGQVTQAWTNPECQLAPSFLHRLIYSFLKIGNSLENVESLVEVLPDDKIVQLAAAISAEKWIEVSDIIFQLTKEDIKIDFQFYDEVALKIWKRFCEGKIDDPLVLKGVLHVLVLSPSPCPMQISMVALHYCWYLNSQKLYLEATEASESALNILDNFRDIFTIRTFNRPLPSTTKIPNKPLNQGYMQFEKWIECLHADLLTVWIKSKLNHGLQIEIEKAKEQFAREIENTKIECQKTKQLYGTLSIKQKEKFDSLINRQFKPPIHSPDTEKQLIEYFKSNNAALALLYVQMAFFRPQKADFLLEKASKCISELKSQEIPLKSPILYVNRTEVGLFYPYSTPEAKSVAAFGKETVGSTGLTLSNNSLNGTGIKQDLIEPFIITKLKPNTLYTFGFGAFDSYNELVDNITESFNLTTCHKLSLELIYGYLASASYQLKNMSTFDISLEYLLNRFTNVTVVKNDHSYYEHLNPFNKFLIKKETFSEPAPMLRSFSTALMMAARLFANKPLHATSFQKVALILSQVLNNFELTLQICSEIFALLQPLLTNAYHSRWVIHPLLYIINTLKNNKQTAKSELHQQLASKCSFVFDSILVQLYQERQLSSYALNSVVELQSNPYRTSFMLFASKNQLLEANVNDSTLPLVAAEMFRTSPERSYDDLFSKFKTDPQFPLAAVYLVSAALNAGYCTQAVSWCNSALDYIKSTLHEPDEKAQQKKQNVRSNSKIQQRKRVTTAKGKKNEPQKAPEDDAAENSAATKIQTVWNRFHHRRANLAKFDAVNKYRAALNLLLAICMIESDQQMSDSTTQETSRTGRKDKQHLTKGRQSKHSTTRKPGPTEEDQATNDQSLNVINALIRAIVFGNRSNESIVIQSASTFFRVYLDSIQTGTASFNSLAPLTTSITQVAIRNLPLNERFSQELLKNLLLIMSNDGQVQNITINLIDACKISQVSGMHLWIMPNSNELPAELVEVSNSLKQRDPSENQFYEADAIYQRAIRPEIFTDEQANRSDETFSKMVNDLAIALQHKQKLSMSICLQSKMAFTFFDRNNNQLAINRLFDALECHFRLVKAQDKVDQILKGETEESFYQKHSWAGCISIFVISSLISISSDRVRAMQLSRLAAFSLASLFTASPFNPKKQIDYADYEPAEIIPGVDVFSDFDPQNPLLEAPPAKYLSLAISHLLSSMLSFEMYFEMFKPLSFARHFFRFIARDKRHLARCRLTTIIVCTKFGILQPAMKLLNDVLTNFGEPRVSKETALYPANSKRLPFDIHEAPSSSINMEAVKTISSTSLLAQVTNLYGSSITCQYAICVSKILQNIAECSDPSGSINDVSLRQGSQTARGKHKRQHHGKKEPETTSSQTASQSIDTFESTLNLAENLINDVLSKEFKPNQENIKHEVEIEKAQIHMKQWRWEDAIQIAQTVLKSNPKSPPMLSTYIDRPILLTSGLVSSSAQIIATASYHLHDYQNTEKVATPYLKALLFIHKAEYENAAQLLSKIYLHPPITAFHREYILSVAQLVELFCYNHKLYEPFQSNFPSPVDLIAKINNDTYSFFTEQLQMNEGRSYFIRDTHLLVRLKHLEALTIVHFNGNSDPIEILSEAQHLMDEKCPFNAHGLSFLLNASSCRIQMQSILSSNPLLIQNWNQRQQQQEEEAATLIGKPTINLTSPEQIDKLTSLLQAMFNSAPDCVVHPASQQCILDYAVLAGVSLSNEANKKLEQSISALLIASVVRSSRRYIQSLIAQSSNSSQSQACPTLLMNENKDQSLRNIAASYYAHVCSLELPVFDSEVLEMRTLLYFKCFEELCQPFKTIQRAAEQVPLETGHIVGQWFQVDSKLFKGTSAIENGGGKSTCLPSLADRSTVRSRLKTPSNSGTRSNLSVVSSRAGTSYTNRRKGTANQGQVKGSLLFFIGIIVDIDDCASKRKTSRGGKEVKEKDGKESSLSVSATAAAIINEAMGRLIPLTIIAQNNDLKSTSNEMAEIGLNLDEATRLESAEAQGEAPPQREEKDTNDSKKKKSRSSKLKSLSSPEVAQNISLLKNQANIAFKNAEIKWNVTVHKAEAILKKSNRIAAILNDQKNFWPPEYKMDGVDISNATMLSHFFNTQYGVNEKAPQFADWLCQNFLNVPVHTSTSNTTPRLQLNIK</sequence>
<feature type="region of interest" description="Disordered" evidence="2">
    <location>
        <begin position="2112"/>
        <end position="2144"/>
    </location>
</feature>
<keyword evidence="1" id="KW-0175">Coiled coil</keyword>
<feature type="compositionally biased region" description="Basic residues" evidence="2">
    <location>
        <begin position="1069"/>
        <end position="1080"/>
    </location>
</feature>
<dbReference type="Pfam" id="PF14858">
    <property type="entry name" value="CFAP54_N"/>
    <property type="match status" value="1"/>
</dbReference>
<dbReference type="PANTHER" id="PTHR33487">
    <property type="entry name" value="CILIA- AND FLAGELLA-ASSOCIATED PROTEIN 54"/>
    <property type="match status" value="1"/>
</dbReference>
<evidence type="ECO:0000256" key="2">
    <source>
        <dbReference type="SAM" id="MobiDB-lite"/>
    </source>
</evidence>
<organism evidence="3 4">
    <name type="scientific">Tritrichomonas musculus</name>
    <dbReference type="NCBI Taxonomy" id="1915356"/>
    <lineage>
        <taxon>Eukaryota</taxon>
        <taxon>Metamonada</taxon>
        <taxon>Parabasalia</taxon>
        <taxon>Tritrichomonadida</taxon>
        <taxon>Tritrichomonadidae</taxon>
        <taxon>Tritrichomonas</taxon>
    </lineage>
</organism>
<feature type="compositionally biased region" description="Basic and acidic residues" evidence="2">
    <location>
        <begin position="2250"/>
        <end position="2260"/>
    </location>
</feature>
<feature type="compositionally biased region" description="Polar residues" evidence="2">
    <location>
        <begin position="1049"/>
        <end position="1059"/>
    </location>
</feature>
<dbReference type="InterPro" id="IPR027912">
    <property type="entry name" value="CFAP54"/>
</dbReference>
<feature type="compositionally biased region" description="Basic and acidic residues" evidence="2">
    <location>
        <begin position="987"/>
        <end position="996"/>
    </location>
</feature>
<keyword evidence="4" id="KW-1185">Reference proteome</keyword>
<dbReference type="Proteomes" id="UP001470230">
    <property type="component" value="Unassembled WGS sequence"/>
</dbReference>
<feature type="region of interest" description="Disordered" evidence="2">
    <location>
        <begin position="958"/>
        <end position="1002"/>
    </location>
</feature>
<feature type="compositionally biased region" description="Polar residues" evidence="2">
    <location>
        <begin position="2115"/>
        <end position="2144"/>
    </location>
</feature>
<accession>A0ABR2L9L4</accession>
<feature type="coiled-coil region" evidence="1">
    <location>
        <begin position="461"/>
        <end position="492"/>
    </location>
</feature>
<feature type="compositionally biased region" description="Basic residues" evidence="2">
    <location>
        <begin position="1589"/>
        <end position="1599"/>
    </location>
</feature>
<dbReference type="EMBL" id="JAPFFF010000001">
    <property type="protein sequence ID" value="KAK8900053.1"/>
    <property type="molecule type" value="Genomic_DNA"/>
</dbReference>
<dbReference type="PANTHER" id="PTHR33487:SF1">
    <property type="entry name" value="CILIA- AND FLAGELLA-ASSOCIATED PROTEIN 54"/>
    <property type="match status" value="1"/>
</dbReference>
<dbReference type="InterPro" id="IPR011990">
    <property type="entry name" value="TPR-like_helical_dom_sf"/>
</dbReference>
<comment type="caution">
    <text evidence="3">The sequence shown here is derived from an EMBL/GenBank/DDBJ whole genome shotgun (WGS) entry which is preliminary data.</text>
</comment>
<evidence type="ECO:0000313" key="3">
    <source>
        <dbReference type="EMBL" id="KAK8900053.1"/>
    </source>
</evidence>
<feature type="compositionally biased region" description="Polar residues" evidence="2">
    <location>
        <begin position="1574"/>
        <end position="1588"/>
    </location>
</feature>
<protein>
    <recommendedName>
        <fullName evidence="5">Separase</fullName>
    </recommendedName>
</protein>
<feature type="region of interest" description="Disordered" evidence="2">
    <location>
        <begin position="1574"/>
        <end position="1612"/>
    </location>
</feature>
<reference evidence="3 4" key="1">
    <citation type="submission" date="2024-04" db="EMBL/GenBank/DDBJ databases">
        <title>Tritrichomonas musculus Genome.</title>
        <authorList>
            <person name="Alves-Ferreira E."/>
            <person name="Grigg M."/>
            <person name="Lorenzi H."/>
            <person name="Galac M."/>
        </authorList>
    </citation>
    <scope>NUCLEOTIDE SEQUENCE [LARGE SCALE GENOMIC DNA]</scope>
    <source>
        <strain evidence="3 4">EAF2021</strain>
    </source>
</reference>
<feature type="compositionally biased region" description="Basic residues" evidence="2">
    <location>
        <begin position="976"/>
        <end position="986"/>
    </location>
</feature>
<gene>
    <name evidence="3" type="ORF">M9Y10_002376</name>
</gene>
<feature type="region of interest" description="Disordered" evidence="2">
    <location>
        <begin position="2239"/>
        <end position="2274"/>
    </location>
</feature>
<dbReference type="SUPFAM" id="SSF48452">
    <property type="entry name" value="TPR-like"/>
    <property type="match status" value="1"/>
</dbReference>
<proteinExistence type="predicted"/>
<evidence type="ECO:0008006" key="5">
    <source>
        <dbReference type="Google" id="ProtNLM"/>
    </source>
</evidence>
<name>A0ABR2L9L4_9EUKA</name>
<feature type="compositionally biased region" description="Polar residues" evidence="2">
    <location>
        <begin position="965"/>
        <end position="975"/>
    </location>
</feature>
<evidence type="ECO:0000313" key="4">
    <source>
        <dbReference type="Proteomes" id="UP001470230"/>
    </source>
</evidence>
<evidence type="ECO:0000256" key="1">
    <source>
        <dbReference type="SAM" id="Coils"/>
    </source>
</evidence>
<feature type="region of interest" description="Disordered" evidence="2">
    <location>
        <begin position="1049"/>
        <end position="1093"/>
    </location>
</feature>